<dbReference type="InterPro" id="IPR045338">
    <property type="entry name" value="DUF6535"/>
</dbReference>
<keyword evidence="2" id="KW-0472">Membrane</keyword>
<sequence>MADADKNDVEAAAGDHVSSTANPEDPDAQRNLPNGTIFGLRNQLHLGGLGATPRDYKARYPPDPYGQEMSGNARIWSIYLEEAADFDANMLAEWRDTINVLLVFAGLFSAALTTFVVQASQNMQPNYNEASILVLFEILKATASNGSRLSIPSSPTAFFSPSRSDEWMNSLRFQWLYQYVAAVSDSSARDRARIRHMRYAGLQAWRVPMIIGLLPALLHVSLALFFAGLVIFLFSLGMKVAWLVSIIGAATYMAYIIALILPLVDPYCPYKVPSTLYAHRLYQLVSDYLILCIALVLHYLYTHLFHRDGCFQLSRYHKWYEDFLYSRHKCRTLKEIEHNHVQKCAAKVDAQSLHWLHTSTSNVSVHQSVLQAISAMSPSATRYLPGKYRSTLVTSLHQQIERIKPLVPSPSAEREVVELELYCRALSLLCGHLIVKCSDEQLKMALYSMTSTEKASSVFLGILQGPLRHSLTLPSLVWKILVDVAVSSPPLRSGVLGSELELMKILAGPLTTDDSEDVTTIDRPTEEAKEHILDKLSFFWEYDRTQMPVSADFSLLPPPSCHGCIMDTSRPFLDIMEHARYQTHEFRPVLDMLYSLLCSEAFAIVGDLENPVRRIFMVLDVHQYIENLIPNIRFYSIAYQCYFCSHAGCHERPENGVMTPILGRLLSPSLNEHEEIMFNLNLRDPLSSIYQRRYWATRFSVSTLCHVMLLLINEHNENILYEWAQDPVMNVLWPECLSRLVRWTSGEQFRQWAFLKRVLASVVIRKLRNMLDYDDEEYLPRYEYEAHTAANNGPWLREIPPYSVSR</sequence>
<keyword evidence="2" id="KW-0812">Transmembrane</keyword>
<feature type="domain" description="DUF6535" evidence="3">
    <location>
        <begin position="76"/>
        <end position="235"/>
    </location>
</feature>
<organism evidence="4 5">
    <name type="scientific">Armillaria gallica</name>
    <name type="common">Bulbous honey fungus</name>
    <name type="synonym">Armillaria bulbosa</name>
    <dbReference type="NCBI Taxonomy" id="47427"/>
    <lineage>
        <taxon>Eukaryota</taxon>
        <taxon>Fungi</taxon>
        <taxon>Dikarya</taxon>
        <taxon>Basidiomycota</taxon>
        <taxon>Agaricomycotina</taxon>
        <taxon>Agaricomycetes</taxon>
        <taxon>Agaricomycetidae</taxon>
        <taxon>Agaricales</taxon>
        <taxon>Marasmiineae</taxon>
        <taxon>Physalacriaceae</taxon>
        <taxon>Armillaria</taxon>
    </lineage>
</organism>
<dbReference type="STRING" id="47427.A0A2H3CZA7"/>
<keyword evidence="2" id="KW-1133">Transmembrane helix</keyword>
<feature type="transmembrane region" description="Helical" evidence="2">
    <location>
        <begin position="98"/>
        <end position="117"/>
    </location>
</feature>
<dbReference type="EMBL" id="KZ293673">
    <property type="protein sequence ID" value="PBK88325.1"/>
    <property type="molecule type" value="Genomic_DNA"/>
</dbReference>
<dbReference type="OMA" id="FWEYDRT"/>
<evidence type="ECO:0000313" key="5">
    <source>
        <dbReference type="Proteomes" id="UP000217790"/>
    </source>
</evidence>
<evidence type="ECO:0000256" key="2">
    <source>
        <dbReference type="SAM" id="Phobius"/>
    </source>
</evidence>
<dbReference type="Proteomes" id="UP000217790">
    <property type="component" value="Unassembled WGS sequence"/>
</dbReference>
<proteinExistence type="predicted"/>
<feature type="transmembrane region" description="Helical" evidence="2">
    <location>
        <begin position="207"/>
        <end position="234"/>
    </location>
</feature>
<gene>
    <name evidence="4" type="ORF">ARMGADRAFT_1084656</name>
</gene>
<keyword evidence="5" id="KW-1185">Reference proteome</keyword>
<dbReference type="AlphaFoldDB" id="A0A2H3CZA7"/>
<evidence type="ECO:0000256" key="1">
    <source>
        <dbReference type="SAM" id="MobiDB-lite"/>
    </source>
</evidence>
<accession>A0A2H3CZA7</accession>
<feature type="transmembrane region" description="Helical" evidence="2">
    <location>
        <begin position="240"/>
        <end position="261"/>
    </location>
</feature>
<evidence type="ECO:0000313" key="4">
    <source>
        <dbReference type="EMBL" id="PBK88325.1"/>
    </source>
</evidence>
<name>A0A2H3CZA7_ARMGA</name>
<dbReference type="InParanoid" id="A0A2H3CZA7"/>
<feature type="transmembrane region" description="Helical" evidence="2">
    <location>
        <begin position="281"/>
        <end position="301"/>
    </location>
</feature>
<protein>
    <recommendedName>
        <fullName evidence="3">DUF6535 domain-containing protein</fullName>
    </recommendedName>
</protein>
<reference evidence="5" key="1">
    <citation type="journal article" date="2017" name="Nat. Ecol. Evol.">
        <title>Genome expansion and lineage-specific genetic innovations in the forest pathogenic fungi Armillaria.</title>
        <authorList>
            <person name="Sipos G."/>
            <person name="Prasanna A.N."/>
            <person name="Walter M.C."/>
            <person name="O'Connor E."/>
            <person name="Balint B."/>
            <person name="Krizsan K."/>
            <person name="Kiss B."/>
            <person name="Hess J."/>
            <person name="Varga T."/>
            <person name="Slot J."/>
            <person name="Riley R."/>
            <person name="Boka B."/>
            <person name="Rigling D."/>
            <person name="Barry K."/>
            <person name="Lee J."/>
            <person name="Mihaltcheva S."/>
            <person name="LaButti K."/>
            <person name="Lipzen A."/>
            <person name="Waldron R."/>
            <person name="Moloney N.M."/>
            <person name="Sperisen C."/>
            <person name="Kredics L."/>
            <person name="Vagvoelgyi C."/>
            <person name="Patrignani A."/>
            <person name="Fitzpatrick D."/>
            <person name="Nagy I."/>
            <person name="Doyle S."/>
            <person name="Anderson J.B."/>
            <person name="Grigoriev I.V."/>
            <person name="Gueldener U."/>
            <person name="Muensterkoetter M."/>
            <person name="Nagy L.G."/>
        </authorList>
    </citation>
    <scope>NUCLEOTIDE SEQUENCE [LARGE SCALE GENOMIC DNA]</scope>
    <source>
        <strain evidence="5">Ar21-2</strain>
    </source>
</reference>
<feature type="region of interest" description="Disordered" evidence="1">
    <location>
        <begin position="1"/>
        <end position="34"/>
    </location>
</feature>
<dbReference type="Pfam" id="PF20153">
    <property type="entry name" value="DUF6535"/>
    <property type="match status" value="1"/>
</dbReference>
<dbReference type="OrthoDB" id="3038707at2759"/>
<evidence type="ECO:0000259" key="3">
    <source>
        <dbReference type="Pfam" id="PF20153"/>
    </source>
</evidence>